<comment type="caution">
    <text evidence="3">The sequence shown here is derived from an EMBL/GenBank/DDBJ whole genome shotgun (WGS) entry which is preliminary data.</text>
</comment>
<dbReference type="InterPro" id="IPR048667">
    <property type="entry name" value="Imm5-like"/>
</dbReference>
<protein>
    <recommendedName>
        <fullName evidence="2">Imm-5-like domain-containing protein</fullName>
    </recommendedName>
</protein>
<organism evidence="3">
    <name type="scientific">marine sediment metagenome</name>
    <dbReference type="NCBI Taxonomy" id="412755"/>
    <lineage>
        <taxon>unclassified sequences</taxon>
        <taxon>metagenomes</taxon>
        <taxon>ecological metagenomes</taxon>
    </lineage>
</organism>
<dbReference type="EMBL" id="LAZR01004697">
    <property type="protein sequence ID" value="KKN06384.1"/>
    <property type="molecule type" value="Genomic_DNA"/>
</dbReference>
<feature type="transmembrane region" description="Helical" evidence="1">
    <location>
        <begin position="131"/>
        <end position="150"/>
    </location>
</feature>
<proteinExistence type="predicted"/>
<keyword evidence="1" id="KW-1133">Transmembrane helix</keyword>
<gene>
    <name evidence="3" type="ORF">LCGC14_1077710</name>
</gene>
<feature type="domain" description="Imm-5-like" evidence="2">
    <location>
        <begin position="63"/>
        <end position="112"/>
    </location>
</feature>
<name>A0A0F9ML05_9ZZZZ</name>
<dbReference type="Pfam" id="PF21805">
    <property type="entry name" value="Imm5_like"/>
    <property type="match status" value="1"/>
</dbReference>
<evidence type="ECO:0000259" key="2">
    <source>
        <dbReference type="Pfam" id="PF21805"/>
    </source>
</evidence>
<evidence type="ECO:0000256" key="1">
    <source>
        <dbReference type="SAM" id="Phobius"/>
    </source>
</evidence>
<evidence type="ECO:0000313" key="3">
    <source>
        <dbReference type="EMBL" id="KKN06384.1"/>
    </source>
</evidence>
<dbReference type="AlphaFoldDB" id="A0A0F9ML05"/>
<reference evidence="3" key="1">
    <citation type="journal article" date="2015" name="Nature">
        <title>Complex archaea that bridge the gap between prokaryotes and eukaryotes.</title>
        <authorList>
            <person name="Spang A."/>
            <person name="Saw J.H."/>
            <person name="Jorgensen S.L."/>
            <person name="Zaremba-Niedzwiedzka K."/>
            <person name="Martijn J."/>
            <person name="Lind A.E."/>
            <person name="van Eijk R."/>
            <person name="Schleper C."/>
            <person name="Guy L."/>
            <person name="Ettema T.J."/>
        </authorList>
    </citation>
    <scope>NUCLEOTIDE SEQUENCE</scope>
</reference>
<keyword evidence="1" id="KW-0812">Transmembrane</keyword>
<keyword evidence="1" id="KW-0472">Membrane</keyword>
<feature type="non-terminal residue" evidence="3">
    <location>
        <position position="329"/>
    </location>
</feature>
<accession>A0A0F9ML05</accession>
<sequence length="329" mass="37397">MKKITIDQIHGWGACNRGPHQKYGKPALVKLFGGNSITPLALSRLRIPIADRFWVLLHEGVLSRKNLRLFMADCAEHVLHIFEKRRPKDDRPRKAIQGARDFAEDRINFKESTNPAHTSWKINLKRFAKPIAAAAVIVLAITIFFNASVAEAIDLDQVYKALRRAKNVHVSTYTPDNSIPISERWVSRESNLMLFKRSDEWVLWDVGEKLMRSRSVSQQTVKTTTIQKDALTKIEKIIAAPVGLSPFDNTSGISVNAKWHKLSDLPDSTLSEGIAAYDLIWVSKSSHGDPVYNKWRCFIESDTKLPKKIEAWEKMADEEYKLATTAEFD</sequence>